<keyword evidence="4 5" id="KW-0560">Oxidoreductase</keyword>
<dbReference type="Gene3D" id="3.40.50.720">
    <property type="entry name" value="NAD(P)-binding Rossmann-like Domain"/>
    <property type="match status" value="1"/>
</dbReference>
<dbReference type="Gene3D" id="1.10.3730.10">
    <property type="entry name" value="ProC C-terminal domain-like"/>
    <property type="match status" value="1"/>
</dbReference>
<dbReference type="PANTHER" id="PTHR11645:SF0">
    <property type="entry name" value="PYRROLINE-5-CARBOXYLATE REDUCTASE 3"/>
    <property type="match status" value="1"/>
</dbReference>
<dbReference type="InterPro" id="IPR036291">
    <property type="entry name" value="NAD(P)-bd_dom_sf"/>
</dbReference>
<dbReference type="EMBL" id="JAEDXU010000002">
    <property type="protein sequence ID" value="MBP1045500.1"/>
    <property type="molecule type" value="Genomic_DNA"/>
</dbReference>
<dbReference type="GO" id="GO:0004735">
    <property type="term" value="F:pyrroline-5-carboxylate reductase activity"/>
    <property type="evidence" value="ECO:0007669"/>
    <property type="project" value="UniProtKB-EC"/>
</dbReference>
<comment type="subcellular location">
    <subcellularLocation>
        <location evidence="5">Cytoplasm</location>
    </subcellularLocation>
</comment>
<keyword evidence="2 5" id="KW-0641">Proline biosynthesis</keyword>
<evidence type="ECO:0000313" key="11">
    <source>
        <dbReference type="Proteomes" id="UP000673375"/>
    </source>
</evidence>
<evidence type="ECO:0000256" key="4">
    <source>
        <dbReference type="ARBA" id="ARBA00023002"/>
    </source>
</evidence>
<proteinExistence type="inferred from homology"/>
<sequence>MDIGFIGAGHMGGAMIEGLLKAEAVSAEHLFVKGGSSGTAEKLQEQLGFQLVDTYQEFKKCNVVFIATGATIVLNILKELAPFLAEDCVLISVAAGHTTEEAQLALGKGYVVHAIPNTPVSVNEGMIGVHYAENIPEQEKKIARELLESLGKVTEVPEKLLGTVGTVAGCSPAFVDIFMEALGDAGVMEGLPRTLAYEIVAQMVLGSACLAIETGKHPAELKDGVTSPGGSTIKGVAALEKNGFRYALIDAIKQANS</sequence>
<comment type="function">
    <text evidence="5">Catalyzes the reduction of 1-pyrroline-5-carboxylate (PCA) to L-proline.</text>
</comment>
<feature type="domain" description="Pyrroline-5-carboxylate reductase dimerisation" evidence="9">
    <location>
        <begin position="158"/>
        <end position="255"/>
    </location>
</feature>
<keyword evidence="11" id="KW-1185">Reference proteome</keyword>
<evidence type="ECO:0000256" key="3">
    <source>
        <dbReference type="ARBA" id="ARBA00022857"/>
    </source>
</evidence>
<reference evidence="10 11" key="1">
    <citation type="submission" date="2020-12" db="EMBL/GenBank/DDBJ databases">
        <title>Vagococcus allomyrinae sp. nov. and Enterococcus lavae sp. nov., isolated from the larvae of Allomyrina dichotoma.</title>
        <authorList>
            <person name="Lee S.D."/>
        </authorList>
    </citation>
    <scope>NUCLEOTIDE SEQUENCE [LARGE SCALE GENOMIC DNA]</scope>
    <source>
        <strain evidence="10 11">BWM-S5</strain>
    </source>
</reference>
<evidence type="ECO:0000256" key="7">
    <source>
        <dbReference type="RuleBase" id="RU003903"/>
    </source>
</evidence>
<keyword evidence="3 5" id="KW-0521">NADP</keyword>
<evidence type="ECO:0000256" key="1">
    <source>
        <dbReference type="ARBA" id="ARBA00005525"/>
    </source>
</evidence>
<dbReference type="Proteomes" id="UP000673375">
    <property type="component" value="Unassembled WGS sequence"/>
</dbReference>
<dbReference type="HAMAP" id="MF_01925">
    <property type="entry name" value="P5C_reductase"/>
    <property type="match status" value="1"/>
</dbReference>
<comment type="caution">
    <text evidence="10">The sequence shown here is derived from an EMBL/GenBank/DDBJ whole genome shotgun (WGS) entry which is preliminary data.</text>
</comment>
<keyword evidence="5 7" id="KW-0028">Amino-acid biosynthesis</keyword>
<comment type="catalytic activity">
    <reaction evidence="5 7">
        <text>L-proline + NADP(+) = (S)-1-pyrroline-5-carboxylate + NADPH + 2 H(+)</text>
        <dbReference type="Rhea" id="RHEA:14109"/>
        <dbReference type="ChEBI" id="CHEBI:15378"/>
        <dbReference type="ChEBI" id="CHEBI:17388"/>
        <dbReference type="ChEBI" id="CHEBI:57783"/>
        <dbReference type="ChEBI" id="CHEBI:58349"/>
        <dbReference type="ChEBI" id="CHEBI:60039"/>
        <dbReference type="EC" id="1.5.1.2"/>
    </reaction>
</comment>
<dbReference type="PROSITE" id="PS00521">
    <property type="entry name" value="P5CR"/>
    <property type="match status" value="1"/>
</dbReference>
<dbReference type="SUPFAM" id="SSF51735">
    <property type="entry name" value="NAD(P)-binding Rossmann-fold domains"/>
    <property type="match status" value="1"/>
</dbReference>
<comment type="catalytic activity">
    <reaction evidence="5">
        <text>L-proline + NAD(+) = (S)-1-pyrroline-5-carboxylate + NADH + 2 H(+)</text>
        <dbReference type="Rhea" id="RHEA:14105"/>
        <dbReference type="ChEBI" id="CHEBI:15378"/>
        <dbReference type="ChEBI" id="CHEBI:17388"/>
        <dbReference type="ChEBI" id="CHEBI:57540"/>
        <dbReference type="ChEBI" id="CHEBI:57945"/>
        <dbReference type="ChEBI" id="CHEBI:60039"/>
        <dbReference type="EC" id="1.5.1.2"/>
    </reaction>
</comment>
<gene>
    <name evidence="5 10" type="primary">proC</name>
    <name evidence="10" type="ORF">I6N96_04370</name>
</gene>
<accession>A0ABS4CGD6</accession>
<dbReference type="SUPFAM" id="SSF48179">
    <property type="entry name" value="6-phosphogluconate dehydrogenase C-terminal domain-like"/>
    <property type="match status" value="1"/>
</dbReference>
<comment type="pathway">
    <text evidence="5 7">Amino-acid biosynthesis; L-proline biosynthesis; L-proline from L-glutamate 5-semialdehyde: step 1/1.</text>
</comment>
<dbReference type="InterPro" id="IPR053790">
    <property type="entry name" value="P5CR-like_CS"/>
</dbReference>
<evidence type="ECO:0000313" key="10">
    <source>
        <dbReference type="EMBL" id="MBP1045500.1"/>
    </source>
</evidence>
<dbReference type="Pfam" id="PF03807">
    <property type="entry name" value="F420_oxidored"/>
    <property type="match status" value="1"/>
</dbReference>
<dbReference type="NCBIfam" id="TIGR00112">
    <property type="entry name" value="proC"/>
    <property type="match status" value="1"/>
</dbReference>
<evidence type="ECO:0000256" key="6">
    <source>
        <dbReference type="NCBIfam" id="TIGR00112"/>
    </source>
</evidence>
<comment type="similarity">
    <text evidence="1 5 7">Belongs to the pyrroline-5-carboxylate reductase family.</text>
</comment>
<dbReference type="EC" id="1.5.1.2" evidence="5 6"/>
<dbReference type="Pfam" id="PF14748">
    <property type="entry name" value="P5CR_dimer"/>
    <property type="match status" value="1"/>
</dbReference>
<evidence type="ECO:0000259" key="9">
    <source>
        <dbReference type="Pfam" id="PF14748"/>
    </source>
</evidence>
<dbReference type="InterPro" id="IPR000304">
    <property type="entry name" value="Pyrroline-COOH_reductase"/>
</dbReference>
<evidence type="ECO:0000256" key="2">
    <source>
        <dbReference type="ARBA" id="ARBA00022650"/>
    </source>
</evidence>
<keyword evidence="5" id="KW-0963">Cytoplasm</keyword>
<dbReference type="RefSeq" id="WP_209556299.1">
    <property type="nucleotide sequence ID" value="NZ_JAEDXU010000002.1"/>
</dbReference>
<evidence type="ECO:0000259" key="8">
    <source>
        <dbReference type="Pfam" id="PF03807"/>
    </source>
</evidence>
<dbReference type="InterPro" id="IPR008927">
    <property type="entry name" value="6-PGluconate_DH-like_C_sf"/>
</dbReference>
<dbReference type="PANTHER" id="PTHR11645">
    <property type="entry name" value="PYRROLINE-5-CARBOXYLATE REDUCTASE"/>
    <property type="match status" value="1"/>
</dbReference>
<dbReference type="InterPro" id="IPR028939">
    <property type="entry name" value="P5C_Rdtase_cat_N"/>
</dbReference>
<evidence type="ECO:0000256" key="5">
    <source>
        <dbReference type="HAMAP-Rule" id="MF_01925"/>
    </source>
</evidence>
<dbReference type="InterPro" id="IPR029036">
    <property type="entry name" value="P5CR_dimer"/>
</dbReference>
<dbReference type="PIRSF" id="PIRSF000193">
    <property type="entry name" value="Pyrrol-5-carb_rd"/>
    <property type="match status" value="1"/>
</dbReference>
<name>A0ABS4CGD6_9ENTE</name>
<organism evidence="10 11">
    <name type="scientific">Enterococcus larvae</name>
    <dbReference type="NCBI Taxonomy" id="2794352"/>
    <lineage>
        <taxon>Bacteria</taxon>
        <taxon>Bacillati</taxon>
        <taxon>Bacillota</taxon>
        <taxon>Bacilli</taxon>
        <taxon>Lactobacillales</taxon>
        <taxon>Enterococcaceae</taxon>
        <taxon>Enterococcus</taxon>
    </lineage>
</organism>
<protein>
    <recommendedName>
        <fullName evidence="5 6">Pyrroline-5-carboxylate reductase</fullName>
        <shortName evidence="5">P5C reductase</shortName>
        <shortName evidence="5">P5CR</shortName>
        <ecNumber evidence="5 6">1.5.1.2</ecNumber>
    </recommendedName>
    <alternativeName>
        <fullName evidence="5">PCA reductase</fullName>
    </alternativeName>
</protein>
<feature type="domain" description="Pyrroline-5-carboxylate reductase catalytic N-terminal" evidence="8">
    <location>
        <begin position="3"/>
        <end position="96"/>
    </location>
</feature>